<reference evidence="1 2" key="1">
    <citation type="submission" date="2018-11" db="EMBL/GenBank/DDBJ databases">
        <title>Genome sequence and assembly of Colletotrichum spinosum.</title>
        <authorList>
            <person name="Gan P."/>
            <person name="Shirasu K."/>
        </authorList>
    </citation>
    <scope>NUCLEOTIDE SEQUENCE [LARGE SCALE GENOMIC DNA]</scope>
    <source>
        <strain evidence="1 2">CBS 515.97</strain>
    </source>
</reference>
<name>A0A4R8QDV9_9PEZI</name>
<organism evidence="1 2">
    <name type="scientific">Colletotrichum spinosum</name>
    <dbReference type="NCBI Taxonomy" id="1347390"/>
    <lineage>
        <taxon>Eukaryota</taxon>
        <taxon>Fungi</taxon>
        <taxon>Dikarya</taxon>
        <taxon>Ascomycota</taxon>
        <taxon>Pezizomycotina</taxon>
        <taxon>Sordariomycetes</taxon>
        <taxon>Hypocreomycetidae</taxon>
        <taxon>Glomerellales</taxon>
        <taxon>Glomerellaceae</taxon>
        <taxon>Colletotrichum</taxon>
        <taxon>Colletotrichum orbiculare species complex</taxon>
    </lineage>
</organism>
<dbReference type="EMBL" id="QAPG01000028">
    <property type="protein sequence ID" value="TDZ36957.1"/>
    <property type="molecule type" value="Genomic_DNA"/>
</dbReference>
<proteinExistence type="predicted"/>
<gene>
    <name evidence="1" type="ORF">C8035_v006404</name>
</gene>
<dbReference type="AlphaFoldDB" id="A0A4R8QDV9"/>
<dbReference type="Proteomes" id="UP000295083">
    <property type="component" value="Unassembled WGS sequence"/>
</dbReference>
<protein>
    <submittedName>
        <fullName evidence="1">Uncharacterized protein</fullName>
    </submittedName>
</protein>
<comment type="caution">
    <text evidence="1">The sequence shown here is derived from an EMBL/GenBank/DDBJ whole genome shotgun (WGS) entry which is preliminary data.</text>
</comment>
<evidence type="ECO:0000313" key="2">
    <source>
        <dbReference type="Proteomes" id="UP000295083"/>
    </source>
</evidence>
<evidence type="ECO:0000313" key="1">
    <source>
        <dbReference type="EMBL" id="TDZ36957.1"/>
    </source>
</evidence>
<accession>A0A4R8QDV9</accession>
<sequence length="116" mass="12889">MLEIHPDKLPRELKVQDEKCPASFSLPIVLRPGGSLVESTGHEYQDTTNTDGPKMAKEMQENGKVNHESHFAGFRRRPAKCQASPSNTARRGHLLVKAMRYDAVRCDADADAVSSR</sequence>
<keyword evidence="2" id="KW-1185">Reference proteome</keyword>